<organism evidence="1 2">
    <name type="scientific">Colletotrichum chrysophilum</name>
    <dbReference type="NCBI Taxonomy" id="1836956"/>
    <lineage>
        <taxon>Eukaryota</taxon>
        <taxon>Fungi</taxon>
        <taxon>Dikarya</taxon>
        <taxon>Ascomycota</taxon>
        <taxon>Pezizomycotina</taxon>
        <taxon>Sordariomycetes</taxon>
        <taxon>Hypocreomycetidae</taxon>
        <taxon>Glomerellales</taxon>
        <taxon>Glomerellaceae</taxon>
        <taxon>Colletotrichum</taxon>
        <taxon>Colletotrichum gloeosporioides species complex</taxon>
    </lineage>
</organism>
<protein>
    <submittedName>
        <fullName evidence="1">Uncharacterized protein</fullName>
    </submittedName>
</protein>
<accession>A0AAD9AY82</accession>
<dbReference type="Proteomes" id="UP001243330">
    <property type="component" value="Unassembled WGS sequence"/>
</dbReference>
<reference evidence="1" key="1">
    <citation type="submission" date="2023-01" db="EMBL/GenBank/DDBJ databases">
        <title>Colletotrichum chrysophilum M932 genome sequence.</title>
        <authorList>
            <person name="Baroncelli R."/>
        </authorList>
    </citation>
    <scope>NUCLEOTIDE SEQUENCE</scope>
    <source>
        <strain evidence="1">M932</strain>
    </source>
</reference>
<gene>
    <name evidence="1" type="ORF">CCHR01_01583</name>
</gene>
<proteinExistence type="predicted"/>
<sequence length="141" mass="15967">MPADRHQPCFFLAYLPFLGALFGVSRNKMLRGEVTTDRHLVAFCVFQDELSGTEDGPLFPVATIFFWFPRASTKNRTTISYKEALVVADSPACRCQDVLSQFRSSETTQMLSTPIPAANTIQFRGYFVPCKSMGRRRRLLC</sequence>
<evidence type="ECO:0000313" key="1">
    <source>
        <dbReference type="EMBL" id="KAK1855727.1"/>
    </source>
</evidence>
<dbReference type="EMBL" id="JAQOWY010000017">
    <property type="protein sequence ID" value="KAK1855727.1"/>
    <property type="molecule type" value="Genomic_DNA"/>
</dbReference>
<dbReference type="AlphaFoldDB" id="A0AAD9AY82"/>
<name>A0AAD9AY82_9PEZI</name>
<evidence type="ECO:0000313" key="2">
    <source>
        <dbReference type="Proteomes" id="UP001243330"/>
    </source>
</evidence>
<keyword evidence="2" id="KW-1185">Reference proteome</keyword>
<comment type="caution">
    <text evidence="1">The sequence shown here is derived from an EMBL/GenBank/DDBJ whole genome shotgun (WGS) entry which is preliminary data.</text>
</comment>